<dbReference type="PATRIC" id="fig|285473.5.peg.1501"/>
<name>A0A1D8FZI7_9ACTN</name>
<gene>
    <name evidence="2" type="ORF">A4G23_01441</name>
</gene>
<evidence type="ECO:0000313" key="2">
    <source>
        <dbReference type="EMBL" id="AOT58627.1"/>
    </source>
</evidence>
<accession>A0A1D8FZI7</accession>
<dbReference type="KEGG" id="srn:A4G23_01441"/>
<dbReference type="AlphaFoldDB" id="A0A1D8FZI7"/>
<dbReference type="EMBL" id="CP017316">
    <property type="protein sequence ID" value="AOT58627.1"/>
    <property type="molecule type" value="Genomic_DNA"/>
</dbReference>
<protein>
    <submittedName>
        <fullName evidence="2">Uncharacterized protein</fullName>
    </submittedName>
</protein>
<evidence type="ECO:0000256" key="1">
    <source>
        <dbReference type="SAM" id="Coils"/>
    </source>
</evidence>
<feature type="coiled-coil region" evidence="1">
    <location>
        <begin position="300"/>
        <end position="376"/>
    </location>
</feature>
<proteinExistence type="predicted"/>
<sequence>MEPRNYRMVVSTAQDFVTTSAEADRQLHYWLGTMKRYDTSALDEGRNEIGEGVTLDHDASAGRHGSYSRWRLRENRPDNQGTWQSTLVVRSDNGKDSQRTWLQVDIEHHPSDAQLRPTRANTPGIARLLLDSLRARDGLADVTSDPRFIEPDDVEEVIEELCDQDRRLPLIVASVPYGKKADTWTDEVVVPAFRNLPGLAVMYVLTPEAQTLFNTKLDYHPVFGGGIRTYLPGVDPAWQPDAQRHPVMSRTKIETSPRRAAAILASLPQRQALRLSLPAPLDTLPVQRTRPRPAGHDSGLTDLRAENRTLGNMLAEAEQRENANADLLRDLRQQLQIAEELEFDQAAENQDLYARLKHAERQVRALQIQLGKAGRNTHALTAAPADAPTTFAKILDRMGEFSHLRFTGDKRKTRDLDAQSIGNWVEVAWDALCALDTYAAASAAGTAGGDFRYWCAHLPDDCEYPFPAGKVKMKESKTVGNRDDWRRERTFPVPEAVDPSRKLFMEAHLRIGGGNTVSPRLYFYDDGPNTGLVYVGYLGPHPTNTKT</sequence>
<keyword evidence="3" id="KW-1185">Reference proteome</keyword>
<dbReference type="STRING" id="285473.A4G23_01441"/>
<evidence type="ECO:0000313" key="3">
    <source>
        <dbReference type="Proteomes" id="UP000095349"/>
    </source>
</evidence>
<reference evidence="2 3" key="1">
    <citation type="submission" date="2016-09" db="EMBL/GenBank/DDBJ databases">
        <title>Streptomyces rubrolavendulae MJM4426 Genome sequencing and assembly.</title>
        <authorList>
            <person name="Kim J.-G."/>
        </authorList>
    </citation>
    <scope>NUCLEOTIDE SEQUENCE [LARGE SCALE GENOMIC DNA]</scope>
    <source>
        <strain evidence="2 3">MJM4426</strain>
    </source>
</reference>
<keyword evidence="1" id="KW-0175">Coiled coil</keyword>
<dbReference type="Proteomes" id="UP000095349">
    <property type="component" value="Chromosome"/>
</dbReference>
<organism evidence="2 3">
    <name type="scientific">Streptomyces rubrolavendulae</name>
    <dbReference type="NCBI Taxonomy" id="285473"/>
    <lineage>
        <taxon>Bacteria</taxon>
        <taxon>Bacillati</taxon>
        <taxon>Actinomycetota</taxon>
        <taxon>Actinomycetes</taxon>
        <taxon>Kitasatosporales</taxon>
        <taxon>Streptomycetaceae</taxon>
        <taxon>Streptomyces</taxon>
    </lineage>
</organism>
<dbReference type="RefSeq" id="WP_237282158.1">
    <property type="nucleotide sequence ID" value="NZ_CP017316.1"/>
</dbReference>